<reference evidence="3 4" key="1">
    <citation type="submission" date="2019-07" db="EMBL/GenBank/DDBJ databases">
        <title>Deep subsurface shale carbon reservoir microbial communities from Ohio and West Virginia, USA.</title>
        <authorList>
            <person name="Wrighton K."/>
        </authorList>
    </citation>
    <scope>NUCLEOTIDE SEQUENCE [LARGE SCALE GENOMIC DNA]</scope>
    <source>
        <strain evidence="3 4">NP_8Ht</strain>
    </source>
</reference>
<protein>
    <recommendedName>
        <fullName evidence="5">Secreted protein</fullName>
    </recommendedName>
</protein>
<evidence type="ECO:0000313" key="4">
    <source>
        <dbReference type="Proteomes" id="UP000324282"/>
    </source>
</evidence>
<feature type="region of interest" description="Disordered" evidence="1">
    <location>
        <begin position="21"/>
        <end position="93"/>
    </location>
</feature>
<keyword evidence="2" id="KW-0732">Signal</keyword>
<feature type="compositionally biased region" description="Basic and acidic residues" evidence="1">
    <location>
        <begin position="80"/>
        <end position="93"/>
    </location>
</feature>
<feature type="signal peptide" evidence="2">
    <location>
        <begin position="1"/>
        <end position="20"/>
    </location>
</feature>
<evidence type="ECO:0008006" key="5">
    <source>
        <dbReference type="Google" id="ProtNLM"/>
    </source>
</evidence>
<feature type="chain" id="PRO_5024452366" description="Secreted protein" evidence="2">
    <location>
        <begin position="21"/>
        <end position="93"/>
    </location>
</feature>
<name>A0A5S5BL45_STUST</name>
<dbReference type="AlphaFoldDB" id="A0A5S5BL45"/>
<dbReference type="Proteomes" id="UP000324282">
    <property type="component" value="Unassembled WGS sequence"/>
</dbReference>
<gene>
    <name evidence="3" type="ORF">A9A72_120237</name>
</gene>
<sequence>MVTRIWLCASILITAPLAIAAGTGPTHPEKAREHPLDSREPRQGVIEGESHGQPRPPTLESLPEAPPEIPVENPSQPVRPDARSSENRDPASN</sequence>
<evidence type="ECO:0000313" key="3">
    <source>
        <dbReference type="EMBL" id="TYP66912.1"/>
    </source>
</evidence>
<dbReference type="RefSeq" id="WP_148923961.1">
    <property type="nucleotide sequence ID" value="NZ_VNHQ01000010.1"/>
</dbReference>
<proteinExistence type="predicted"/>
<dbReference type="EMBL" id="VNHQ01000010">
    <property type="protein sequence ID" value="TYP66912.1"/>
    <property type="molecule type" value="Genomic_DNA"/>
</dbReference>
<feature type="compositionally biased region" description="Basic and acidic residues" evidence="1">
    <location>
        <begin position="27"/>
        <end position="52"/>
    </location>
</feature>
<evidence type="ECO:0000256" key="1">
    <source>
        <dbReference type="SAM" id="MobiDB-lite"/>
    </source>
</evidence>
<evidence type="ECO:0000256" key="2">
    <source>
        <dbReference type="SAM" id="SignalP"/>
    </source>
</evidence>
<organism evidence="3 4">
    <name type="scientific">Stutzerimonas stutzeri</name>
    <name type="common">Pseudomonas stutzeri</name>
    <dbReference type="NCBI Taxonomy" id="316"/>
    <lineage>
        <taxon>Bacteria</taxon>
        <taxon>Pseudomonadati</taxon>
        <taxon>Pseudomonadota</taxon>
        <taxon>Gammaproteobacteria</taxon>
        <taxon>Pseudomonadales</taxon>
        <taxon>Pseudomonadaceae</taxon>
        <taxon>Stutzerimonas</taxon>
    </lineage>
</organism>
<dbReference type="OrthoDB" id="7029737at2"/>
<comment type="caution">
    <text evidence="3">The sequence shown here is derived from an EMBL/GenBank/DDBJ whole genome shotgun (WGS) entry which is preliminary data.</text>
</comment>
<accession>A0A5S5BL45</accession>